<accession>A0A401ZNQ4</accession>
<evidence type="ECO:0000256" key="3">
    <source>
        <dbReference type="ARBA" id="ARBA00047831"/>
    </source>
</evidence>
<dbReference type="OrthoDB" id="5643411at2"/>
<dbReference type="PIRSF" id="PIRSF000819">
    <property type="entry name" value="Streptomycin_3-adenylyltransf"/>
    <property type="match status" value="1"/>
</dbReference>
<dbReference type="AlphaFoldDB" id="A0A401ZNQ4"/>
<comment type="caution">
    <text evidence="6">The sequence shown here is derived from an EMBL/GenBank/DDBJ whole genome shotgun (WGS) entry which is preliminary data.</text>
</comment>
<feature type="domain" description="Adenylyltransferase AadA C-terminal" evidence="5">
    <location>
        <begin position="161"/>
        <end position="258"/>
    </location>
</feature>
<reference evidence="7" key="1">
    <citation type="submission" date="2018-12" db="EMBL/GenBank/DDBJ databases">
        <title>Tengunoibacter tsumagoiensis gen. nov., sp. nov., Dictyobacter kobayashii sp. nov., D. alpinus sp. nov., and D. joshuensis sp. nov. and description of Dictyobacteraceae fam. nov. within the order Ktedonobacterales isolated from Tengu-no-mugimeshi.</title>
        <authorList>
            <person name="Wang C.M."/>
            <person name="Zheng Y."/>
            <person name="Sakai Y."/>
            <person name="Toyoda A."/>
            <person name="Minakuchi Y."/>
            <person name="Abe K."/>
            <person name="Yokota A."/>
            <person name="Yabe S."/>
        </authorList>
    </citation>
    <scope>NUCLEOTIDE SEQUENCE [LARGE SCALE GENOMIC DNA]</scope>
    <source>
        <strain evidence="7">S-27</strain>
    </source>
</reference>
<dbReference type="InterPro" id="IPR024172">
    <property type="entry name" value="AadA/Aad9"/>
</dbReference>
<gene>
    <name evidence="6" type="ORF">KDAU_58460</name>
</gene>
<dbReference type="Pfam" id="PF13427">
    <property type="entry name" value="AadA_C"/>
    <property type="match status" value="1"/>
</dbReference>
<evidence type="ECO:0000256" key="1">
    <source>
        <dbReference type="ARBA" id="ARBA00022679"/>
    </source>
</evidence>
<evidence type="ECO:0000259" key="5">
    <source>
        <dbReference type="Pfam" id="PF13427"/>
    </source>
</evidence>
<evidence type="ECO:0000259" key="4">
    <source>
        <dbReference type="Pfam" id="PF01909"/>
    </source>
</evidence>
<keyword evidence="6" id="KW-0548">Nucleotidyltransferase</keyword>
<dbReference type="InterPro" id="IPR002934">
    <property type="entry name" value="Polymerase_NTP_transf_dom"/>
</dbReference>
<keyword evidence="1 6" id="KW-0808">Transferase</keyword>
<dbReference type="Proteomes" id="UP000287224">
    <property type="component" value="Unassembled WGS sequence"/>
</dbReference>
<sequence>MAQYSWANCPTSTRVQVNTLCENLRTILDTQLLGIYLQGSLAMGCFNPTLSDVDILVVTHQPLSVFVKRQLMLQLLQSSGQPHPIEISFLVADQINPYQHPLPFDLHYSEMWREKMQTELENGNWQHWNDRQAHDIDLDAHITILRQRGITLDGQEIPLTFPEIPVRYYIDAIIEDYQGARAEKNSHSVYFILNACRVYAYLQDSHIYSKDEGGVYGLTTLPAEFISLITHALDIYRGRSSERDFDLDLLNKFAAYMDNYIREWQKT</sequence>
<evidence type="ECO:0000313" key="6">
    <source>
        <dbReference type="EMBL" id="GCE08517.1"/>
    </source>
</evidence>
<dbReference type="InterPro" id="IPR025184">
    <property type="entry name" value="AadA_C"/>
</dbReference>
<dbReference type="Pfam" id="PF01909">
    <property type="entry name" value="NTP_transf_2"/>
    <property type="match status" value="1"/>
</dbReference>
<organism evidence="6 7">
    <name type="scientific">Dictyobacter aurantiacus</name>
    <dbReference type="NCBI Taxonomy" id="1936993"/>
    <lineage>
        <taxon>Bacteria</taxon>
        <taxon>Bacillati</taxon>
        <taxon>Chloroflexota</taxon>
        <taxon>Ktedonobacteria</taxon>
        <taxon>Ktedonobacterales</taxon>
        <taxon>Dictyobacteraceae</taxon>
        <taxon>Dictyobacter</taxon>
    </lineage>
</organism>
<dbReference type="GO" id="GO:0046677">
    <property type="term" value="P:response to antibiotic"/>
    <property type="evidence" value="ECO:0007669"/>
    <property type="project" value="UniProtKB-KW"/>
</dbReference>
<dbReference type="InterPro" id="IPR043519">
    <property type="entry name" value="NT_sf"/>
</dbReference>
<dbReference type="SUPFAM" id="SSF81301">
    <property type="entry name" value="Nucleotidyltransferase"/>
    <property type="match status" value="1"/>
</dbReference>
<name>A0A401ZNQ4_9CHLR</name>
<keyword evidence="2" id="KW-0046">Antibiotic resistance</keyword>
<protein>
    <submittedName>
        <fullName evidence="6">Adenylyltransferase</fullName>
    </submittedName>
</protein>
<comment type="catalytic activity">
    <reaction evidence="3">
        <text>spectinomycin + ATP = 9-O-adenylylspectinomycin + diphosphate</text>
        <dbReference type="Rhea" id="RHEA:63228"/>
        <dbReference type="ChEBI" id="CHEBI:30616"/>
        <dbReference type="ChEBI" id="CHEBI:33019"/>
        <dbReference type="ChEBI" id="CHEBI:146260"/>
        <dbReference type="ChEBI" id="CHEBI:146261"/>
    </reaction>
</comment>
<keyword evidence="7" id="KW-1185">Reference proteome</keyword>
<evidence type="ECO:0000256" key="2">
    <source>
        <dbReference type="ARBA" id="ARBA00023251"/>
    </source>
</evidence>
<evidence type="ECO:0000313" key="7">
    <source>
        <dbReference type="Proteomes" id="UP000287224"/>
    </source>
</evidence>
<dbReference type="Gene3D" id="3.30.460.10">
    <property type="entry name" value="Beta Polymerase, domain 2"/>
    <property type="match status" value="1"/>
</dbReference>
<dbReference type="CDD" id="cd05403">
    <property type="entry name" value="NT_KNTase_like"/>
    <property type="match status" value="1"/>
</dbReference>
<feature type="domain" description="Polymerase nucleotidyl transferase" evidence="4">
    <location>
        <begin position="24"/>
        <end position="75"/>
    </location>
</feature>
<dbReference type="GO" id="GO:0070566">
    <property type="term" value="F:adenylyltransferase activity"/>
    <property type="evidence" value="ECO:0007669"/>
    <property type="project" value="InterPro"/>
</dbReference>
<proteinExistence type="predicted"/>
<dbReference type="EMBL" id="BIFQ01000002">
    <property type="protein sequence ID" value="GCE08517.1"/>
    <property type="molecule type" value="Genomic_DNA"/>
</dbReference>
<dbReference type="RefSeq" id="WP_126601047.1">
    <property type="nucleotide sequence ID" value="NZ_BIFQ01000002.1"/>
</dbReference>